<comment type="catalytic activity">
    <reaction evidence="10 12">
        <text>O-phospho-L-threonyl-[protein] + H2O = L-threonyl-[protein] + phosphate</text>
        <dbReference type="Rhea" id="RHEA:47004"/>
        <dbReference type="Rhea" id="RHEA-COMP:11060"/>
        <dbReference type="Rhea" id="RHEA-COMP:11605"/>
        <dbReference type="ChEBI" id="CHEBI:15377"/>
        <dbReference type="ChEBI" id="CHEBI:30013"/>
        <dbReference type="ChEBI" id="CHEBI:43474"/>
        <dbReference type="ChEBI" id="CHEBI:61977"/>
        <dbReference type="EC" id="3.1.3.16"/>
    </reaction>
</comment>
<dbReference type="Gene3D" id="1.25.40.820">
    <property type="match status" value="1"/>
</dbReference>
<keyword evidence="6 12" id="KW-0862">Zinc</keyword>
<protein>
    <recommendedName>
        <fullName evidence="12">RNA polymerase II subunit B1 CTD phosphatase RPAP2 homolog</fullName>
        <ecNumber evidence="12">3.1.3.16</ecNumber>
    </recommendedName>
</protein>
<feature type="domain" description="RTR1-type" evidence="14">
    <location>
        <begin position="297"/>
        <end position="379"/>
    </location>
</feature>
<feature type="compositionally biased region" description="Basic and acidic residues" evidence="13">
    <location>
        <begin position="543"/>
        <end position="552"/>
    </location>
</feature>
<evidence type="ECO:0000259" key="14">
    <source>
        <dbReference type="PROSITE" id="PS51479"/>
    </source>
</evidence>
<accession>A0A8H3LJE5</accession>
<dbReference type="GO" id="GO:0043175">
    <property type="term" value="F:RNA polymerase core enzyme binding"/>
    <property type="evidence" value="ECO:0007669"/>
    <property type="project" value="UniProtKB-UniRule"/>
</dbReference>
<evidence type="ECO:0000256" key="9">
    <source>
        <dbReference type="ARBA" id="ARBA00047761"/>
    </source>
</evidence>
<dbReference type="OrthoDB" id="2590500at2759"/>
<dbReference type="GO" id="GO:0005634">
    <property type="term" value="C:nucleus"/>
    <property type="evidence" value="ECO:0007669"/>
    <property type="project" value="UniProtKB-SubCell"/>
</dbReference>
<evidence type="ECO:0000256" key="4">
    <source>
        <dbReference type="ARBA" id="ARBA00022771"/>
    </source>
</evidence>
<evidence type="ECO:0000256" key="6">
    <source>
        <dbReference type="ARBA" id="ARBA00022833"/>
    </source>
</evidence>
<dbReference type="EMBL" id="BLAL01000162">
    <property type="protein sequence ID" value="GES86986.1"/>
    <property type="molecule type" value="Genomic_DNA"/>
</dbReference>
<evidence type="ECO:0000256" key="2">
    <source>
        <dbReference type="ARBA" id="ARBA00005676"/>
    </source>
</evidence>
<dbReference type="EC" id="3.1.3.16" evidence="12"/>
<dbReference type="GO" id="GO:0008420">
    <property type="term" value="F:RNA polymerase II CTD heptapeptide repeat phosphatase activity"/>
    <property type="evidence" value="ECO:0007669"/>
    <property type="project" value="UniProtKB-UniRule"/>
</dbReference>
<evidence type="ECO:0000256" key="1">
    <source>
        <dbReference type="ARBA" id="ARBA00004123"/>
    </source>
</evidence>
<evidence type="ECO:0000256" key="3">
    <source>
        <dbReference type="ARBA" id="ARBA00022723"/>
    </source>
</evidence>
<proteinExistence type="inferred from homology"/>
<dbReference type="PANTHER" id="PTHR14732:SF0">
    <property type="entry name" value="RNA POLYMERASE II SUBUNIT B1 CTD PHOSPHATASE RPAP2-RELATED"/>
    <property type="match status" value="1"/>
</dbReference>
<feature type="compositionally biased region" description="Polar residues" evidence="13">
    <location>
        <begin position="569"/>
        <end position="584"/>
    </location>
</feature>
<comment type="similarity">
    <text evidence="2 11 12">Belongs to the RPAP2 family.</text>
</comment>
<gene>
    <name evidence="15" type="ORF">RCL2_001401100</name>
</gene>
<keyword evidence="8 12" id="KW-0539">Nucleus</keyword>
<evidence type="ECO:0000313" key="15">
    <source>
        <dbReference type="EMBL" id="GES86986.1"/>
    </source>
</evidence>
<reference evidence="15" key="1">
    <citation type="submission" date="2019-10" db="EMBL/GenBank/DDBJ databases">
        <title>Conservation and host-specific expression of non-tandemly repeated heterogenous ribosome RNA gene in arbuscular mycorrhizal fungi.</title>
        <authorList>
            <person name="Maeda T."/>
            <person name="Kobayashi Y."/>
            <person name="Nakagawa T."/>
            <person name="Ezawa T."/>
            <person name="Yamaguchi K."/>
            <person name="Bino T."/>
            <person name="Nishimoto Y."/>
            <person name="Shigenobu S."/>
            <person name="Kawaguchi M."/>
        </authorList>
    </citation>
    <scope>NUCLEOTIDE SEQUENCE</scope>
    <source>
        <strain evidence="15">HR1</strain>
    </source>
</reference>
<dbReference type="InterPro" id="IPR039693">
    <property type="entry name" value="Rtr1/RPAP2"/>
</dbReference>
<keyword evidence="3 12" id="KW-0479">Metal-binding</keyword>
<feature type="region of interest" description="Disordered" evidence="13">
    <location>
        <begin position="519"/>
        <end position="590"/>
    </location>
</feature>
<evidence type="ECO:0000256" key="12">
    <source>
        <dbReference type="RuleBase" id="RU367080"/>
    </source>
</evidence>
<sequence>MNFSFENGNLKDANEIHEKVPVIPIHVSKTEEQNPITEKQNENANAWYSKFDTAWYFSSANDGKPVVKVLGKKVIDSDLTTNEISKPESKDVDKMNLKNLNEPPKKQNQFKRTKRRRYLLSNEVNAEFQGQDNTPNKEREYNTQNIIRKGTPITIRTSSPSIPSDSRSENISHIPIYYESHHLNPKKFWSWKNPIPSQIGVNSDVSLLIDRKDYEISFSMTSTLEIGNPKRRTKVFNNDARAQQRHSTRKKSNKLNKLTTKQKLVRQNLENRRKFEQLCLVWQEKLFETVDIDILRESAKYLSPQHYFEIVEERNADNLCGYPICNKSRQEIQGQFRISNRSRKIYDITELKCYCSNVCFTSSKFFATQLSEEPVYMRNLENWKSVNVIPLGVDLREIIKNESSASRSLNKEDSRSNYVKEMLANLPPAPPGLTIKEKEDKEIEVPSIPTLTNAYDAVEGFRIDFQKLSISDSNNKPTTLVLSKEKQVAKDDIPKTDEEAYEMAMSLANSMFRDGKFHYKDSDENENDPVNLLSKSTSVKTSDSIKKNKEFVKQPAPNEFKNPLDDYSSKSFRPTNEKNASLQSPREKEAHKKKRIVLQMSLFGKIWTALDRMSTSNTRQYFKNLNNGQFKKGNDSAVRHIPITDDENMLMRIQIFSEKIIECFHILRKPLAITASIERELIDLMCTFTFDTATVVLNDLENNVLCMVFLYALSMDIPELHRNIFPENSSDAECHFKTVLESMNLTMEELNAFVRVLRVGPV</sequence>
<comment type="function">
    <text evidence="12">Putative RNA polymerase II subunit B1 C-terminal domain (CTD) phosphatase involved in RNA polymerase II transcription regulation.</text>
</comment>
<comment type="catalytic activity">
    <reaction evidence="9 12">
        <text>O-phospho-L-seryl-[protein] + H2O = L-seryl-[protein] + phosphate</text>
        <dbReference type="Rhea" id="RHEA:20629"/>
        <dbReference type="Rhea" id="RHEA-COMP:9863"/>
        <dbReference type="Rhea" id="RHEA-COMP:11604"/>
        <dbReference type="ChEBI" id="CHEBI:15377"/>
        <dbReference type="ChEBI" id="CHEBI:29999"/>
        <dbReference type="ChEBI" id="CHEBI:43474"/>
        <dbReference type="ChEBI" id="CHEBI:83421"/>
        <dbReference type="EC" id="3.1.3.16"/>
    </reaction>
</comment>
<keyword evidence="4 12" id="KW-0863">Zinc-finger</keyword>
<dbReference type="AlphaFoldDB" id="A0A8H3LJE5"/>
<evidence type="ECO:0000256" key="8">
    <source>
        <dbReference type="ARBA" id="ARBA00023242"/>
    </source>
</evidence>
<keyword evidence="5 12" id="KW-0378">Hydrolase</keyword>
<comment type="subcellular location">
    <subcellularLocation>
        <location evidence="1 12">Nucleus</location>
    </subcellularLocation>
</comment>
<keyword evidence="7 12" id="KW-0904">Protein phosphatase</keyword>
<evidence type="ECO:0000256" key="5">
    <source>
        <dbReference type="ARBA" id="ARBA00022801"/>
    </source>
</evidence>
<dbReference type="PROSITE" id="PS51479">
    <property type="entry name" value="ZF_RTR1"/>
    <property type="match status" value="1"/>
</dbReference>
<evidence type="ECO:0000256" key="7">
    <source>
        <dbReference type="ARBA" id="ARBA00022912"/>
    </source>
</evidence>
<evidence type="ECO:0000313" key="16">
    <source>
        <dbReference type="Proteomes" id="UP000615446"/>
    </source>
</evidence>
<feature type="compositionally biased region" description="Polar residues" evidence="13">
    <location>
        <begin position="533"/>
        <end position="542"/>
    </location>
</feature>
<dbReference type="GO" id="GO:0005737">
    <property type="term" value="C:cytoplasm"/>
    <property type="evidence" value="ECO:0007669"/>
    <property type="project" value="TreeGrafter"/>
</dbReference>
<dbReference type="InterPro" id="IPR007308">
    <property type="entry name" value="Rtr1/RPAP2_dom"/>
</dbReference>
<dbReference type="PANTHER" id="PTHR14732">
    <property type="entry name" value="RNA POLYMERASE II SUBUNIT B1 CTD PHOSPHATASE RPAP2-RELATED"/>
    <property type="match status" value="1"/>
</dbReference>
<comment type="caution">
    <text evidence="15">The sequence shown here is derived from an EMBL/GenBank/DDBJ whole genome shotgun (WGS) entry which is preliminary data.</text>
</comment>
<evidence type="ECO:0000256" key="10">
    <source>
        <dbReference type="ARBA" id="ARBA00048336"/>
    </source>
</evidence>
<dbReference type="Proteomes" id="UP000615446">
    <property type="component" value="Unassembled WGS sequence"/>
</dbReference>
<evidence type="ECO:0000256" key="13">
    <source>
        <dbReference type="SAM" id="MobiDB-lite"/>
    </source>
</evidence>
<evidence type="ECO:0000256" key="11">
    <source>
        <dbReference type="PROSITE-ProRule" id="PRU00812"/>
    </source>
</evidence>
<dbReference type="GO" id="GO:0008270">
    <property type="term" value="F:zinc ion binding"/>
    <property type="evidence" value="ECO:0007669"/>
    <property type="project" value="UniProtKB-KW"/>
</dbReference>
<name>A0A8H3LJE5_9GLOM</name>
<organism evidence="15 16">
    <name type="scientific">Rhizophagus clarus</name>
    <dbReference type="NCBI Taxonomy" id="94130"/>
    <lineage>
        <taxon>Eukaryota</taxon>
        <taxon>Fungi</taxon>
        <taxon>Fungi incertae sedis</taxon>
        <taxon>Mucoromycota</taxon>
        <taxon>Glomeromycotina</taxon>
        <taxon>Glomeromycetes</taxon>
        <taxon>Glomerales</taxon>
        <taxon>Glomeraceae</taxon>
        <taxon>Rhizophagus</taxon>
    </lineage>
</organism>
<dbReference type="Pfam" id="PF04181">
    <property type="entry name" value="RPAP2_Rtr1"/>
    <property type="match status" value="1"/>
</dbReference>
<dbReference type="InterPro" id="IPR038534">
    <property type="entry name" value="Rtr1/RPAP2_sf"/>
</dbReference>